<protein>
    <recommendedName>
        <fullName evidence="4">IQ calmodulin-binding motif family protein</fullName>
    </recommendedName>
</protein>
<evidence type="ECO:0000313" key="3">
    <source>
        <dbReference type="Proteomes" id="UP000187209"/>
    </source>
</evidence>
<dbReference type="Proteomes" id="UP000187209">
    <property type="component" value="Unassembled WGS sequence"/>
</dbReference>
<keyword evidence="3" id="KW-1185">Reference proteome</keyword>
<organism evidence="2 3">
    <name type="scientific">Stentor coeruleus</name>
    <dbReference type="NCBI Taxonomy" id="5963"/>
    <lineage>
        <taxon>Eukaryota</taxon>
        <taxon>Sar</taxon>
        <taxon>Alveolata</taxon>
        <taxon>Ciliophora</taxon>
        <taxon>Postciliodesmatophora</taxon>
        <taxon>Heterotrichea</taxon>
        <taxon>Heterotrichida</taxon>
        <taxon>Stentoridae</taxon>
        <taxon>Stentor</taxon>
    </lineage>
</organism>
<dbReference type="AlphaFoldDB" id="A0A1R2C9A1"/>
<feature type="coiled-coil region" evidence="1">
    <location>
        <begin position="229"/>
        <end position="263"/>
    </location>
</feature>
<evidence type="ECO:0008006" key="4">
    <source>
        <dbReference type="Google" id="ProtNLM"/>
    </source>
</evidence>
<proteinExistence type="predicted"/>
<accession>A0A1R2C9A1</accession>
<evidence type="ECO:0000256" key="1">
    <source>
        <dbReference type="SAM" id="Coils"/>
    </source>
</evidence>
<dbReference type="SMART" id="SM00015">
    <property type="entry name" value="IQ"/>
    <property type="match status" value="2"/>
</dbReference>
<gene>
    <name evidence="2" type="ORF">SteCoe_13051</name>
</gene>
<dbReference type="Pfam" id="PF00612">
    <property type="entry name" value="IQ"/>
    <property type="match status" value="2"/>
</dbReference>
<reference evidence="2 3" key="1">
    <citation type="submission" date="2016-11" db="EMBL/GenBank/DDBJ databases">
        <title>The macronuclear genome of Stentor coeruleus: a giant cell with tiny introns.</title>
        <authorList>
            <person name="Slabodnick M."/>
            <person name="Ruby J.G."/>
            <person name="Reiff S.B."/>
            <person name="Swart E.C."/>
            <person name="Gosai S."/>
            <person name="Prabakaran S."/>
            <person name="Witkowska E."/>
            <person name="Larue G.E."/>
            <person name="Fisher S."/>
            <person name="Freeman R.M."/>
            <person name="Gunawardena J."/>
            <person name="Chu W."/>
            <person name="Stover N.A."/>
            <person name="Gregory B.D."/>
            <person name="Nowacki M."/>
            <person name="Derisi J."/>
            <person name="Roy S.W."/>
            <person name="Marshall W.F."/>
            <person name="Sood P."/>
        </authorList>
    </citation>
    <scope>NUCLEOTIDE SEQUENCE [LARGE SCALE GENOMIC DNA]</scope>
    <source>
        <strain evidence="2">WM001</strain>
    </source>
</reference>
<dbReference type="Gene3D" id="1.20.5.190">
    <property type="match status" value="1"/>
</dbReference>
<dbReference type="EMBL" id="MPUH01000232">
    <property type="protein sequence ID" value="OMJ85576.1"/>
    <property type="molecule type" value="Genomic_DNA"/>
</dbReference>
<keyword evidence="1" id="KW-0175">Coiled coil</keyword>
<evidence type="ECO:0000313" key="2">
    <source>
        <dbReference type="EMBL" id="OMJ85576.1"/>
    </source>
</evidence>
<sequence>MFPKIGNFSNSAYYSKPSSQIFNNEPKLYPNYGKVYALPRPYYQQYPNPGSNERSFYHEKAEKVHEKSLERKLLYLKNRQINIEKEKIRDEVFKLYNISISNFELRRMTYEQLLTKVVKIHQKFKENTAALIIQQSWRNYILRKDPNYMKRIRLARRLAKIKSKKYTPNEAAVVIQRIYRGHRVRLEYDIIRGKYRIENNNKYFGDVQIKLKQDSAKIIWKYWANFRDARNAKIKKEEAERIKQQKEKERREAEELRKLQARKTIVNREIPPQAVQKLKKASTLTKGGRVV</sequence>
<dbReference type="InterPro" id="IPR000048">
    <property type="entry name" value="IQ_motif_EF-hand-BS"/>
</dbReference>
<comment type="caution">
    <text evidence="2">The sequence shown here is derived from an EMBL/GenBank/DDBJ whole genome shotgun (WGS) entry which is preliminary data.</text>
</comment>
<name>A0A1R2C9A1_9CILI</name>
<dbReference type="OrthoDB" id="190375at2759"/>
<dbReference type="PROSITE" id="PS50096">
    <property type="entry name" value="IQ"/>
    <property type="match status" value="2"/>
</dbReference>